<sequence length="928" mass="105093">MIGSPDLLAFTTEAEFLEPSTESLELPADLSVPLYPRSQDASPWSRNVRFDKDFILISEFSEQVGPQPLLTIPEDAKTCGMFDLNHFSLRIIGAGQSGEGAYAYVHHLTLYDLEARGFVRPFCLVYVSSEEEKIMHHFRQLSAEFTKASECLKTGNRKNFAIEVDKKLSDLEYTKLILLREINRKRLSEVKAGERNGMETKDNRNTELLLTTKKEELKEKQRCRVSFREADRNDSMPEINRKGNEPDFDPNGMNHHNKHNRSEKVRTAQSASGQSIMWACKADELTRVENVIQEHRSLLKQISSYPNRKLGDPQFLPYESDDVYHSLESDLDPIMLYSQSPGSVGERSGCSHTPSHTPTLVSLSRSRQFDMRLKSLDELCDKYFLQQAQNQLRSIERRFRGDNSYLLSRQQTQNLLSHLESTNFLFEDLCDLEKETGQQLSRPQSAPPLPLSPLQSEPVSLDSYTSCVEMVPIRLELHRNGPESVPTSPCDELPMAPNFLNGGDCRTEDVSLPMKDSISSEESIEVLGTEKSIRTQAPADIMETVSQRPVVFPGTRFEGQKRKVVTRRENSEDSIEVLSVTDSIIPDDLRASCPSAIFEETPENEGEENADPECCPEDVQCREYQHSATTPTIVINSSDNRMSLDSCTVSACSPLCETGFLQDRRFRFTPDNFSDCTSYLSLGSTGSTLSVDFHGEKRAAGSRRKRSRLGRAALNFLRQFPFAVHAMYSLLIGRTVVVLGREERAVRRLVTALTVYTPHLQWCRGNIQPWTSNPLQITDLQTWKLIGYNRSAFPPSPSVPPCLLRFSRYLSLLDIDQKTLRCPVYKGSLICPLMEARTYSMRGTTYFLYAQSLISQLVSRAFLLAFSHKLRHPSNPEAEVTPQHVFGEFHDDDLKILQYLSELITQNMTGTSGTCLQFSYAANTVFKI</sequence>
<keyword evidence="3" id="KW-0344">Guanine-nucleotide releasing factor</keyword>
<dbReference type="Proteomes" id="UP000319801">
    <property type="component" value="Unassembled WGS sequence"/>
</dbReference>
<feature type="domain" description="UDENN FLCN/SMCR8-type" evidence="7">
    <location>
        <begin position="45"/>
        <end position="905"/>
    </location>
</feature>
<organism evidence="8 9">
    <name type="scientific">Bagarius yarrelli</name>
    <name type="common">Goonch</name>
    <name type="synonym">Bagrus yarrelli</name>
    <dbReference type="NCBI Taxonomy" id="175774"/>
    <lineage>
        <taxon>Eukaryota</taxon>
        <taxon>Metazoa</taxon>
        <taxon>Chordata</taxon>
        <taxon>Craniata</taxon>
        <taxon>Vertebrata</taxon>
        <taxon>Euteleostomi</taxon>
        <taxon>Actinopterygii</taxon>
        <taxon>Neopterygii</taxon>
        <taxon>Teleostei</taxon>
        <taxon>Ostariophysi</taxon>
        <taxon>Siluriformes</taxon>
        <taxon>Sisoridae</taxon>
        <taxon>Sisorinae</taxon>
        <taxon>Bagarius</taxon>
    </lineage>
</organism>
<dbReference type="InterPro" id="IPR037520">
    <property type="entry name" value="Folliculin/SMCR8_longin"/>
</dbReference>
<protein>
    <submittedName>
        <fullName evidence="8">Guanine nucleotide exchange protein smcr8b</fullName>
    </submittedName>
</protein>
<dbReference type="EMBL" id="VCAZ01000197">
    <property type="protein sequence ID" value="TTF71942.1"/>
    <property type="molecule type" value="Genomic_DNA"/>
</dbReference>
<feature type="compositionally biased region" description="Basic and acidic residues" evidence="6">
    <location>
        <begin position="234"/>
        <end position="245"/>
    </location>
</feature>
<dbReference type="GO" id="GO:0005096">
    <property type="term" value="F:GTPase activator activity"/>
    <property type="evidence" value="ECO:0007669"/>
    <property type="project" value="InterPro"/>
</dbReference>
<evidence type="ECO:0000256" key="4">
    <source>
        <dbReference type="ARBA" id="ARBA00023006"/>
    </source>
</evidence>
<keyword evidence="2" id="KW-0963">Cytoplasm</keyword>
<evidence type="ECO:0000313" key="8">
    <source>
        <dbReference type="EMBL" id="TTF71942.1"/>
    </source>
</evidence>
<gene>
    <name evidence="8" type="ORF">Baya_15125</name>
</gene>
<dbReference type="OrthoDB" id="2289278at2759"/>
<dbReference type="InterPro" id="IPR037521">
    <property type="entry name" value="FLCN/SMCR8_DENN"/>
</dbReference>
<evidence type="ECO:0000313" key="9">
    <source>
        <dbReference type="Proteomes" id="UP000319801"/>
    </source>
</evidence>
<evidence type="ECO:0000259" key="7">
    <source>
        <dbReference type="PROSITE" id="PS51834"/>
    </source>
</evidence>
<dbReference type="GO" id="GO:0032045">
    <property type="term" value="C:guanyl-nucleotide exchange factor complex"/>
    <property type="evidence" value="ECO:0007669"/>
    <property type="project" value="TreeGrafter"/>
</dbReference>
<evidence type="ECO:0000256" key="5">
    <source>
        <dbReference type="ARBA" id="ARBA00038137"/>
    </source>
</evidence>
<proteinExistence type="inferred from homology"/>
<name>A0A556VAS0_BAGYA</name>
<accession>A0A556VAS0</accession>
<dbReference type="Pfam" id="PF11704">
    <property type="entry name" value="Folliculin"/>
    <property type="match status" value="1"/>
</dbReference>
<dbReference type="GO" id="GO:0005085">
    <property type="term" value="F:guanyl-nucleotide exchange factor activity"/>
    <property type="evidence" value="ECO:0007669"/>
    <property type="project" value="UniProtKB-KW"/>
</dbReference>
<dbReference type="GO" id="GO:0006914">
    <property type="term" value="P:autophagy"/>
    <property type="evidence" value="ECO:0007669"/>
    <property type="project" value="UniProtKB-KW"/>
</dbReference>
<evidence type="ECO:0000256" key="2">
    <source>
        <dbReference type="ARBA" id="ARBA00022490"/>
    </source>
</evidence>
<evidence type="ECO:0000256" key="3">
    <source>
        <dbReference type="ARBA" id="ARBA00022658"/>
    </source>
</evidence>
<evidence type="ECO:0000256" key="6">
    <source>
        <dbReference type="SAM" id="MobiDB-lite"/>
    </source>
</evidence>
<dbReference type="GO" id="GO:0005737">
    <property type="term" value="C:cytoplasm"/>
    <property type="evidence" value="ECO:0007669"/>
    <property type="project" value="UniProtKB-SubCell"/>
</dbReference>
<keyword evidence="4" id="KW-0072">Autophagy</keyword>
<dbReference type="PANTHER" id="PTHR31334">
    <property type="entry name" value="SMITH-MAGENIS SYNDROME REGION GENE 8 PROTEIN"/>
    <property type="match status" value="1"/>
</dbReference>
<keyword evidence="9" id="KW-1185">Reference proteome</keyword>
<comment type="similarity">
    <text evidence="5">Belongs to the SMCR8 family.</text>
</comment>
<dbReference type="AlphaFoldDB" id="A0A556VAS0"/>
<feature type="region of interest" description="Disordered" evidence="6">
    <location>
        <begin position="436"/>
        <end position="457"/>
    </location>
</feature>
<comment type="subcellular location">
    <subcellularLocation>
        <location evidence="1">Cytoplasm</location>
    </subcellularLocation>
</comment>
<feature type="region of interest" description="Disordered" evidence="6">
    <location>
        <begin position="234"/>
        <end position="270"/>
    </location>
</feature>
<reference evidence="8 9" key="1">
    <citation type="journal article" date="2019" name="Genome Biol. Evol.">
        <title>Whole-Genome Sequencing of the Giant Devil Catfish, Bagarius yarrelli.</title>
        <authorList>
            <person name="Jiang W."/>
            <person name="Lv Y."/>
            <person name="Cheng L."/>
            <person name="Yang K."/>
            <person name="Chao B."/>
            <person name="Wang X."/>
            <person name="Li Y."/>
            <person name="Pan X."/>
            <person name="You X."/>
            <person name="Zhang Y."/>
            <person name="Yang J."/>
            <person name="Li J."/>
            <person name="Zhang X."/>
            <person name="Liu S."/>
            <person name="Sun C."/>
            <person name="Yang J."/>
            <person name="Shi Q."/>
        </authorList>
    </citation>
    <scope>NUCLEOTIDE SEQUENCE [LARGE SCALE GENOMIC DNA]</scope>
    <source>
        <strain evidence="8">JWS20170419001</strain>
        <tissue evidence="8">Muscle</tissue>
    </source>
</reference>
<dbReference type="PROSITE" id="PS51834">
    <property type="entry name" value="DENN_FLCN_SMCR8"/>
    <property type="match status" value="1"/>
</dbReference>
<comment type="caution">
    <text evidence="8">The sequence shown here is derived from an EMBL/GenBank/DDBJ whole genome shotgun (WGS) entry which is preliminary data.</text>
</comment>
<evidence type="ECO:0000256" key="1">
    <source>
        <dbReference type="ARBA" id="ARBA00004496"/>
    </source>
</evidence>
<dbReference type="PANTHER" id="PTHR31334:SF1">
    <property type="entry name" value="GUANINE NUCLEOTIDE EXCHANGE PROTEIN SMCR8"/>
    <property type="match status" value="1"/>
</dbReference>